<accession>A0A557SSJ0</accession>
<protein>
    <submittedName>
        <fullName evidence="1">Zinc finger C2H2 domain-containing protein</fullName>
    </submittedName>
</protein>
<organism evidence="1 2">
    <name type="scientific">Candidatus Nitrosocosmicus arcticus</name>
    <dbReference type="NCBI Taxonomy" id="2035267"/>
    <lineage>
        <taxon>Archaea</taxon>
        <taxon>Nitrososphaerota</taxon>
        <taxon>Nitrososphaeria</taxon>
        <taxon>Nitrososphaerales</taxon>
        <taxon>Nitrososphaeraceae</taxon>
        <taxon>Candidatus Nitrosocosmicus</taxon>
    </lineage>
</organism>
<gene>
    <name evidence="1" type="ORF">NARC_140029</name>
</gene>
<proteinExistence type="predicted"/>
<keyword evidence="2" id="KW-1185">Reference proteome</keyword>
<reference evidence="1 2" key="1">
    <citation type="journal article" date="2019" name="Front. Microbiol.">
        <title>Ammonia Oxidation by the Arctic Terrestrial Thaumarchaeote Candidatus Nitrosocosmicus arcticus Is Stimulated by Increasing Temperatures.</title>
        <authorList>
            <person name="Alves R.J.E."/>
            <person name="Kerou M."/>
            <person name="Zappe A."/>
            <person name="Bittner R."/>
            <person name="Abby S.S."/>
            <person name="Schmidt H.A."/>
            <person name="Pfeifer K."/>
            <person name="Schleper C."/>
        </authorList>
    </citation>
    <scope>NUCLEOTIDE SEQUENCE [LARGE SCALE GENOMIC DNA]</scope>
    <source>
        <strain evidence="1 2">Kfb</strain>
    </source>
</reference>
<dbReference type="Proteomes" id="UP000315289">
    <property type="component" value="Unassembled WGS sequence"/>
</dbReference>
<evidence type="ECO:0000313" key="1">
    <source>
        <dbReference type="EMBL" id="TVP39574.1"/>
    </source>
</evidence>
<evidence type="ECO:0000313" key="2">
    <source>
        <dbReference type="Proteomes" id="UP000315289"/>
    </source>
</evidence>
<comment type="caution">
    <text evidence="1">The sequence shown here is derived from an EMBL/GenBank/DDBJ whole genome shotgun (WGS) entry which is preliminary data.</text>
</comment>
<sequence>MISNKYLSDQITIYLLVNILWREGWLKPLSTESLPTEKCSLCKDDFKELEFVTSCEFCDIGILHDDCCRIHIIKDHKESIDQKVKAHEEKRLHSYQ</sequence>
<dbReference type="EMBL" id="VOAH01000014">
    <property type="protein sequence ID" value="TVP39574.1"/>
    <property type="molecule type" value="Genomic_DNA"/>
</dbReference>
<name>A0A557SSJ0_9ARCH</name>
<dbReference type="AlphaFoldDB" id="A0A557SSJ0"/>